<keyword evidence="1" id="KW-0812">Transmembrane</keyword>
<dbReference type="EMBL" id="OFAE01000034">
    <property type="protein sequence ID" value="SOV84230.1"/>
    <property type="molecule type" value="Genomic_DNA"/>
</dbReference>
<dbReference type="VEuPathDB" id="PlasmoDB:PRG01_0043200"/>
<evidence type="ECO:0000256" key="2">
    <source>
        <dbReference type="SAM" id="SignalP"/>
    </source>
</evidence>
<protein>
    <submittedName>
        <fullName evidence="3">Rifin PIR protein, putative</fullName>
    </submittedName>
</protein>
<evidence type="ECO:0000256" key="1">
    <source>
        <dbReference type="SAM" id="Phobius"/>
    </source>
</evidence>
<gene>
    <name evidence="3" type="ORF">PRG01_0043200</name>
</gene>
<evidence type="ECO:0000313" key="3">
    <source>
        <dbReference type="EMBL" id="SOV84230.1"/>
    </source>
</evidence>
<sequence>MKVHYINILMFALPLNILANTHKNPSITPRHTHTNRSLCECDLYMPNHDNDPEMKSVMENFNKQTQQRFHEYDDRMVEKRKQCKDKCDKEIQKIILKDKLEKELTEKFATLHTDIPSDAIPTCVCEKSITDKVEKGCLNCGKTMGGIAPSWGLVSGLWYAKWINAALLAAERAGVDAGITATIDVLKTSLGLGSLTKAQWANLVTTETFKNPNVLSSSLKVLSDKICLTVNENFNTEDAICLFKLRGDHILSRAITSHTKTAATNAAAKATTVTEAEISKVTATSTTYYTVITASIIAIVIIVLIMVIIYLILRYRRKKKMKKKIKYIKLLEE</sequence>
<dbReference type="AlphaFoldDB" id="A0A2P9DU51"/>
<dbReference type="NCBIfam" id="TIGR01477">
    <property type="entry name" value="RIFIN"/>
    <property type="match status" value="1"/>
</dbReference>
<name>A0A2P9DU51_PLARE</name>
<keyword evidence="1" id="KW-1133">Transmembrane helix</keyword>
<evidence type="ECO:0000313" key="4">
    <source>
        <dbReference type="Proteomes" id="UP000240500"/>
    </source>
</evidence>
<feature type="signal peptide" evidence="2">
    <location>
        <begin position="1"/>
        <end position="19"/>
    </location>
</feature>
<reference evidence="3 4" key="1">
    <citation type="submission" date="2016-09" db="EMBL/GenBank/DDBJ databases">
        <authorList>
            <consortium name="Pathogen Informatics"/>
        </authorList>
    </citation>
    <scope>NUCLEOTIDE SEQUENCE [LARGE SCALE GENOMIC DNA]</scope>
</reference>
<dbReference type="VEuPathDB" id="PlasmoDB:PRCDC_1400100"/>
<dbReference type="Proteomes" id="UP000240500">
    <property type="component" value="Unassembled WGS sequence"/>
</dbReference>
<dbReference type="Pfam" id="PF02009">
    <property type="entry name" value="RIFIN"/>
    <property type="match status" value="1"/>
</dbReference>
<feature type="chain" id="PRO_5015142563" evidence="2">
    <location>
        <begin position="20"/>
        <end position="333"/>
    </location>
</feature>
<accession>A0A2P9DU51</accession>
<dbReference type="OrthoDB" id="378783at2759"/>
<proteinExistence type="predicted"/>
<dbReference type="InterPro" id="IPR006373">
    <property type="entry name" value="VSA_Rifin"/>
</dbReference>
<organism evidence="3 4">
    <name type="scientific">Plasmodium reichenowi</name>
    <dbReference type="NCBI Taxonomy" id="5854"/>
    <lineage>
        <taxon>Eukaryota</taxon>
        <taxon>Sar</taxon>
        <taxon>Alveolata</taxon>
        <taxon>Apicomplexa</taxon>
        <taxon>Aconoidasida</taxon>
        <taxon>Haemosporida</taxon>
        <taxon>Plasmodiidae</taxon>
        <taxon>Plasmodium</taxon>
        <taxon>Plasmodium (Laverania)</taxon>
    </lineage>
</organism>
<feature type="transmembrane region" description="Helical" evidence="1">
    <location>
        <begin position="288"/>
        <end position="313"/>
    </location>
</feature>
<keyword evidence="1" id="KW-0472">Membrane</keyword>
<keyword evidence="2" id="KW-0732">Signal</keyword>